<dbReference type="PANTHER" id="PTHR24208">
    <property type="entry name" value="LIM/HOMEOBOX PROTEIN LHX"/>
    <property type="match status" value="1"/>
</dbReference>
<keyword evidence="8 10" id="KW-0371">Homeobox</keyword>
<name>A0A226EPX2_FOLCA</name>
<dbReference type="GO" id="GO:0000977">
    <property type="term" value="F:RNA polymerase II transcription regulatory region sequence-specific DNA binding"/>
    <property type="evidence" value="ECO:0007669"/>
    <property type="project" value="TreeGrafter"/>
</dbReference>
<evidence type="ECO:0000256" key="3">
    <source>
        <dbReference type="ARBA" id="ARBA00022723"/>
    </source>
</evidence>
<evidence type="ECO:0000256" key="12">
    <source>
        <dbReference type="PROSITE-ProRule" id="PRU00267"/>
    </source>
</evidence>
<dbReference type="OrthoDB" id="498543at2759"/>
<evidence type="ECO:0000256" key="9">
    <source>
        <dbReference type="ARBA" id="ARBA00023242"/>
    </source>
</evidence>
<feature type="compositionally biased region" description="Basic and acidic residues" evidence="14">
    <location>
        <begin position="287"/>
        <end position="338"/>
    </location>
</feature>
<dbReference type="InterPro" id="IPR001356">
    <property type="entry name" value="HD"/>
</dbReference>
<feature type="compositionally biased region" description="Acidic residues" evidence="14">
    <location>
        <begin position="78"/>
        <end position="87"/>
    </location>
</feature>
<dbReference type="PROSITE" id="PS50071">
    <property type="entry name" value="HOMEOBOX_2"/>
    <property type="match status" value="1"/>
</dbReference>
<dbReference type="Pfam" id="PF00412">
    <property type="entry name" value="LIM"/>
    <property type="match status" value="1"/>
</dbReference>
<dbReference type="SUPFAM" id="SSF46689">
    <property type="entry name" value="Homeodomain-like"/>
    <property type="match status" value="1"/>
</dbReference>
<evidence type="ECO:0000256" key="10">
    <source>
        <dbReference type="PROSITE-ProRule" id="PRU00108"/>
    </source>
</evidence>
<dbReference type="SUPFAM" id="SSF47095">
    <property type="entry name" value="HMG-box"/>
    <property type="match status" value="2"/>
</dbReference>
<dbReference type="PRINTS" id="PR00886">
    <property type="entry name" value="HIGHMOBLTY12"/>
</dbReference>
<dbReference type="InterPro" id="IPR036910">
    <property type="entry name" value="HMG_box_dom_sf"/>
</dbReference>
<evidence type="ECO:0000256" key="6">
    <source>
        <dbReference type="ARBA" id="ARBA00023038"/>
    </source>
</evidence>
<protein>
    <submittedName>
        <fullName evidence="18">LIM/homeobox protein Awh</fullName>
    </submittedName>
</protein>
<dbReference type="InterPro" id="IPR009071">
    <property type="entry name" value="HMG_box_dom"/>
</dbReference>
<keyword evidence="5 11" id="KW-0862">Zinc</keyword>
<dbReference type="FunFam" id="1.10.30.10:FF:000016">
    <property type="entry name" value="FACT complex subunit SSRP1"/>
    <property type="match status" value="1"/>
</dbReference>
<dbReference type="Proteomes" id="UP000198287">
    <property type="component" value="Unassembled WGS sequence"/>
</dbReference>
<feature type="DNA-binding region" description="HMG box" evidence="12">
    <location>
        <begin position="339"/>
        <end position="407"/>
    </location>
</feature>
<feature type="region of interest" description="Disordered" evidence="14">
    <location>
        <begin position="287"/>
        <end position="342"/>
    </location>
</feature>
<sequence length="415" mass="47521">MHKPISFGTKCAKCTRWISSSDWVRRARDSSSLMEQVYHLACFACDACKRQLSTGEEFALIDSKVLCKTHYQETIEGPTDDSDDSANDDPNHTGSKSKTKRVRTTFTDEQLQILQANFLIDSNPDGQDLERIAQITGLSKRVTQVWIWKPKFSTSNQPETHIELWGRFMRIVITAMSGLIVTPRSVKIVATATIVTTTPPQPSTTASSLLSSGREERLKNRKNGSNNTLAERMAPAKARKAVEIFSEQFRMDELTRRRATGDEITVAELSKLASKKWRELSTEQKAKFNNMADKEREKYGDGDDDRKSRRSVKNKDKGEKENRDAETKKPKKVKDPNAPKRNMTSFFVFSNEQRPILKTENPEFKTTEVAKELGRRWKELDAAEKKRYETIAEEDKKRYVKELAAYEKSQRSEMD</sequence>
<dbReference type="GO" id="GO:0000981">
    <property type="term" value="F:DNA-binding transcription factor activity, RNA polymerase II-specific"/>
    <property type="evidence" value="ECO:0007669"/>
    <property type="project" value="TreeGrafter"/>
</dbReference>
<organism evidence="18 19">
    <name type="scientific">Folsomia candida</name>
    <name type="common">Springtail</name>
    <dbReference type="NCBI Taxonomy" id="158441"/>
    <lineage>
        <taxon>Eukaryota</taxon>
        <taxon>Metazoa</taxon>
        <taxon>Ecdysozoa</taxon>
        <taxon>Arthropoda</taxon>
        <taxon>Hexapoda</taxon>
        <taxon>Collembola</taxon>
        <taxon>Entomobryomorpha</taxon>
        <taxon>Isotomoidea</taxon>
        <taxon>Isotomidae</taxon>
        <taxon>Proisotominae</taxon>
        <taxon>Folsomia</taxon>
    </lineage>
</organism>
<reference evidence="18 19" key="1">
    <citation type="submission" date="2015-12" db="EMBL/GenBank/DDBJ databases">
        <title>The genome of Folsomia candida.</title>
        <authorList>
            <person name="Faddeeva A."/>
            <person name="Derks M.F."/>
            <person name="Anvar Y."/>
            <person name="Smit S."/>
            <person name="Van Straalen N."/>
            <person name="Roelofs D."/>
        </authorList>
    </citation>
    <scope>NUCLEOTIDE SEQUENCE [LARGE SCALE GENOMIC DNA]</scope>
    <source>
        <strain evidence="18 19">VU population</strain>
        <tissue evidence="18">Whole body</tissue>
    </source>
</reference>
<keyword evidence="9 12" id="KW-0539">Nucleus</keyword>
<proteinExistence type="inferred from homology"/>
<feature type="domain" description="Homeobox" evidence="16">
    <location>
        <begin position="97"/>
        <end position="157"/>
    </location>
</feature>
<gene>
    <name evidence="18" type="ORF">Fcan01_04216</name>
</gene>
<feature type="domain" description="HMG box" evidence="17">
    <location>
        <begin position="235"/>
        <end position="307"/>
    </location>
</feature>
<evidence type="ECO:0000256" key="4">
    <source>
        <dbReference type="ARBA" id="ARBA00022737"/>
    </source>
</evidence>
<accession>A0A226EPX2</accession>
<keyword evidence="4" id="KW-0677">Repeat</keyword>
<dbReference type="Pfam" id="PF00505">
    <property type="entry name" value="HMG_box"/>
    <property type="match status" value="1"/>
</dbReference>
<dbReference type="CDD" id="cd00084">
    <property type="entry name" value="HMG-box_SF"/>
    <property type="match status" value="1"/>
</dbReference>
<keyword evidence="19" id="KW-1185">Reference proteome</keyword>
<dbReference type="Gene3D" id="2.10.110.10">
    <property type="entry name" value="Cysteine Rich Protein"/>
    <property type="match status" value="1"/>
</dbReference>
<evidence type="ECO:0000256" key="14">
    <source>
        <dbReference type="SAM" id="MobiDB-lite"/>
    </source>
</evidence>
<comment type="subcellular location">
    <subcellularLocation>
        <location evidence="1 10 13">Nucleus</location>
    </subcellularLocation>
</comment>
<dbReference type="PANTHER" id="PTHR24208:SF127">
    <property type="entry name" value="LIM_HOMEOBOX PROTEIN AWH"/>
    <property type="match status" value="1"/>
</dbReference>
<feature type="DNA-binding region" description="Homeobox" evidence="10">
    <location>
        <begin position="99"/>
        <end position="158"/>
    </location>
</feature>
<evidence type="ECO:0000256" key="7">
    <source>
        <dbReference type="ARBA" id="ARBA00023125"/>
    </source>
</evidence>
<dbReference type="CDD" id="cd00086">
    <property type="entry name" value="homeodomain"/>
    <property type="match status" value="1"/>
</dbReference>
<dbReference type="GO" id="GO:0046872">
    <property type="term" value="F:metal ion binding"/>
    <property type="evidence" value="ECO:0007669"/>
    <property type="project" value="UniProtKB-KW"/>
</dbReference>
<feature type="region of interest" description="Disordered" evidence="14">
    <location>
        <begin position="76"/>
        <end position="101"/>
    </location>
</feature>
<dbReference type="InterPro" id="IPR009057">
    <property type="entry name" value="Homeodomain-like_sf"/>
</dbReference>
<evidence type="ECO:0000259" key="15">
    <source>
        <dbReference type="PROSITE" id="PS50023"/>
    </source>
</evidence>
<evidence type="ECO:0000259" key="17">
    <source>
        <dbReference type="PROSITE" id="PS50118"/>
    </source>
</evidence>
<dbReference type="SMART" id="SM00132">
    <property type="entry name" value="LIM"/>
    <property type="match status" value="1"/>
</dbReference>
<dbReference type="PROSITE" id="PS50118">
    <property type="entry name" value="HMG_BOX_2"/>
    <property type="match status" value="2"/>
</dbReference>
<keyword evidence="7 12" id="KW-0238">DNA-binding</keyword>
<dbReference type="GO" id="GO:0005634">
    <property type="term" value="C:nucleus"/>
    <property type="evidence" value="ECO:0007669"/>
    <property type="project" value="UniProtKB-SubCell"/>
</dbReference>
<dbReference type="SMART" id="SM00389">
    <property type="entry name" value="HOX"/>
    <property type="match status" value="1"/>
</dbReference>
<evidence type="ECO:0000256" key="1">
    <source>
        <dbReference type="ARBA" id="ARBA00004123"/>
    </source>
</evidence>
<evidence type="ECO:0000256" key="13">
    <source>
        <dbReference type="RuleBase" id="RU000682"/>
    </source>
</evidence>
<keyword evidence="3 11" id="KW-0479">Metal-binding</keyword>
<dbReference type="InterPro" id="IPR001781">
    <property type="entry name" value="Znf_LIM"/>
</dbReference>
<dbReference type="PROSITE" id="PS50023">
    <property type="entry name" value="LIM_DOMAIN_2"/>
    <property type="match status" value="1"/>
</dbReference>
<feature type="region of interest" description="Disordered" evidence="14">
    <location>
        <begin position="198"/>
        <end position="234"/>
    </location>
</feature>
<dbReference type="CDD" id="cd09379">
    <property type="entry name" value="LIM2_AWH"/>
    <property type="match status" value="1"/>
</dbReference>
<comment type="caution">
    <text evidence="18">The sequence shown here is derived from an EMBL/GenBank/DDBJ whole genome shotgun (WGS) entry which is preliminary data.</text>
</comment>
<evidence type="ECO:0000313" key="19">
    <source>
        <dbReference type="Proteomes" id="UP000198287"/>
    </source>
</evidence>
<feature type="DNA-binding region" description="HMG box" evidence="12">
    <location>
        <begin position="235"/>
        <end position="307"/>
    </location>
</feature>
<evidence type="ECO:0000256" key="8">
    <source>
        <dbReference type="ARBA" id="ARBA00023155"/>
    </source>
</evidence>
<evidence type="ECO:0000256" key="5">
    <source>
        <dbReference type="ARBA" id="ARBA00022833"/>
    </source>
</evidence>
<feature type="domain" description="HMG box" evidence="17">
    <location>
        <begin position="339"/>
        <end position="407"/>
    </location>
</feature>
<dbReference type="AlphaFoldDB" id="A0A226EPX2"/>
<evidence type="ECO:0000256" key="2">
    <source>
        <dbReference type="ARBA" id="ARBA00008774"/>
    </source>
</evidence>
<dbReference type="Pfam" id="PF09011">
    <property type="entry name" value="HMG_box_2"/>
    <property type="match status" value="1"/>
</dbReference>
<evidence type="ECO:0000313" key="18">
    <source>
        <dbReference type="EMBL" id="OXA58871.1"/>
    </source>
</evidence>
<dbReference type="EMBL" id="LNIX01000002">
    <property type="protein sequence ID" value="OXA58871.1"/>
    <property type="molecule type" value="Genomic_DNA"/>
</dbReference>
<keyword evidence="6 11" id="KW-0440">LIM domain</keyword>
<dbReference type="GO" id="GO:0030182">
    <property type="term" value="P:neuron differentiation"/>
    <property type="evidence" value="ECO:0007669"/>
    <property type="project" value="TreeGrafter"/>
</dbReference>
<evidence type="ECO:0000256" key="11">
    <source>
        <dbReference type="PROSITE-ProRule" id="PRU00125"/>
    </source>
</evidence>
<dbReference type="InterPro" id="IPR050453">
    <property type="entry name" value="LIM_Homeobox_TF"/>
</dbReference>
<feature type="domain" description="LIM zinc-binding" evidence="15">
    <location>
        <begin position="9"/>
        <end position="77"/>
    </location>
</feature>
<dbReference type="Pfam" id="PF00046">
    <property type="entry name" value="Homeodomain"/>
    <property type="match status" value="1"/>
</dbReference>
<dbReference type="Gene3D" id="1.10.10.60">
    <property type="entry name" value="Homeodomain-like"/>
    <property type="match status" value="1"/>
</dbReference>
<dbReference type="Gene3D" id="1.10.30.10">
    <property type="entry name" value="High mobility group box domain"/>
    <property type="match status" value="2"/>
</dbReference>
<comment type="similarity">
    <text evidence="2">Belongs to the HMGB family.</text>
</comment>
<feature type="compositionally biased region" description="Low complexity" evidence="14">
    <location>
        <begin position="198"/>
        <end position="212"/>
    </location>
</feature>
<dbReference type="SMART" id="SM00398">
    <property type="entry name" value="HMG"/>
    <property type="match status" value="2"/>
</dbReference>
<evidence type="ECO:0000259" key="16">
    <source>
        <dbReference type="PROSITE" id="PS50071"/>
    </source>
</evidence>